<comment type="caution">
    <text evidence="1">The sequence shown here is derived from an EMBL/GenBank/DDBJ whole genome shotgun (WGS) entry which is preliminary data.</text>
</comment>
<protein>
    <submittedName>
        <fullName evidence="1">Uncharacterized protein</fullName>
    </submittedName>
</protein>
<proteinExistence type="predicted"/>
<gene>
    <name evidence="1" type="ORF">CA13_40790</name>
</gene>
<evidence type="ECO:0000313" key="1">
    <source>
        <dbReference type="EMBL" id="TWT82616.1"/>
    </source>
</evidence>
<keyword evidence="2" id="KW-1185">Reference proteome</keyword>
<reference evidence="1 2" key="1">
    <citation type="submission" date="2019-02" db="EMBL/GenBank/DDBJ databases">
        <title>Deep-cultivation of Planctomycetes and their phenomic and genomic characterization uncovers novel biology.</title>
        <authorList>
            <person name="Wiegand S."/>
            <person name="Jogler M."/>
            <person name="Boedeker C."/>
            <person name="Pinto D."/>
            <person name="Vollmers J."/>
            <person name="Rivas-Marin E."/>
            <person name="Kohn T."/>
            <person name="Peeters S.H."/>
            <person name="Heuer A."/>
            <person name="Rast P."/>
            <person name="Oberbeckmann S."/>
            <person name="Bunk B."/>
            <person name="Jeske O."/>
            <person name="Meyerdierks A."/>
            <person name="Storesund J.E."/>
            <person name="Kallscheuer N."/>
            <person name="Luecker S."/>
            <person name="Lage O.M."/>
            <person name="Pohl T."/>
            <person name="Merkel B.J."/>
            <person name="Hornburger P."/>
            <person name="Mueller R.-W."/>
            <person name="Bruemmer F."/>
            <person name="Labrenz M."/>
            <person name="Spormann A.M."/>
            <person name="Op Den Camp H."/>
            <person name="Overmann J."/>
            <person name="Amann R."/>
            <person name="Jetten M.S.M."/>
            <person name="Mascher T."/>
            <person name="Medema M.H."/>
            <person name="Devos D.P."/>
            <person name="Kaster A.-K."/>
            <person name="Ovreas L."/>
            <person name="Rohde M."/>
            <person name="Galperin M.Y."/>
            <person name="Jogler C."/>
        </authorList>
    </citation>
    <scope>NUCLEOTIDE SEQUENCE [LARGE SCALE GENOMIC DNA]</scope>
    <source>
        <strain evidence="1 2">CA13</strain>
    </source>
</reference>
<evidence type="ECO:0000313" key="2">
    <source>
        <dbReference type="Proteomes" id="UP000315010"/>
    </source>
</evidence>
<dbReference type="EMBL" id="SJPJ01000001">
    <property type="protein sequence ID" value="TWT82616.1"/>
    <property type="molecule type" value="Genomic_DNA"/>
</dbReference>
<organism evidence="1 2">
    <name type="scientific">Novipirellula herctigrandis</name>
    <dbReference type="NCBI Taxonomy" id="2527986"/>
    <lineage>
        <taxon>Bacteria</taxon>
        <taxon>Pseudomonadati</taxon>
        <taxon>Planctomycetota</taxon>
        <taxon>Planctomycetia</taxon>
        <taxon>Pirellulales</taxon>
        <taxon>Pirellulaceae</taxon>
        <taxon>Novipirellula</taxon>
    </lineage>
</organism>
<dbReference type="AlphaFoldDB" id="A0A5C5Z6B1"/>
<accession>A0A5C5Z6B1</accession>
<dbReference type="Proteomes" id="UP000315010">
    <property type="component" value="Unassembled WGS sequence"/>
</dbReference>
<name>A0A5C5Z6B1_9BACT</name>
<sequence length="34" mass="4302">MIEEYEKLLTWLEEDDKRRKESMEERGLNTERDE</sequence>